<dbReference type="Proteomes" id="UP001062846">
    <property type="component" value="Chromosome 1"/>
</dbReference>
<proteinExistence type="predicted"/>
<reference evidence="1" key="1">
    <citation type="submission" date="2022-02" db="EMBL/GenBank/DDBJ databases">
        <title>Plant Genome Project.</title>
        <authorList>
            <person name="Zhang R.-G."/>
        </authorList>
    </citation>
    <scope>NUCLEOTIDE SEQUENCE</scope>
    <source>
        <strain evidence="1">AT1</strain>
    </source>
</reference>
<accession>A0ACC0PZ38</accession>
<protein>
    <submittedName>
        <fullName evidence="1">Uncharacterized protein</fullName>
    </submittedName>
</protein>
<name>A0ACC0PZ38_RHOML</name>
<comment type="caution">
    <text evidence="1">The sequence shown here is derived from an EMBL/GenBank/DDBJ whole genome shotgun (WGS) entry which is preliminary data.</text>
</comment>
<organism evidence="1 2">
    <name type="scientific">Rhododendron molle</name>
    <name type="common">Chinese azalea</name>
    <name type="synonym">Azalea mollis</name>
    <dbReference type="NCBI Taxonomy" id="49168"/>
    <lineage>
        <taxon>Eukaryota</taxon>
        <taxon>Viridiplantae</taxon>
        <taxon>Streptophyta</taxon>
        <taxon>Embryophyta</taxon>
        <taxon>Tracheophyta</taxon>
        <taxon>Spermatophyta</taxon>
        <taxon>Magnoliopsida</taxon>
        <taxon>eudicotyledons</taxon>
        <taxon>Gunneridae</taxon>
        <taxon>Pentapetalae</taxon>
        <taxon>asterids</taxon>
        <taxon>Ericales</taxon>
        <taxon>Ericaceae</taxon>
        <taxon>Ericoideae</taxon>
        <taxon>Rhodoreae</taxon>
        <taxon>Rhododendron</taxon>
    </lineage>
</organism>
<gene>
    <name evidence="1" type="ORF">RHMOL_Rhmol01G0023300</name>
</gene>
<evidence type="ECO:0000313" key="2">
    <source>
        <dbReference type="Proteomes" id="UP001062846"/>
    </source>
</evidence>
<evidence type="ECO:0000313" key="1">
    <source>
        <dbReference type="EMBL" id="KAI8570294.1"/>
    </source>
</evidence>
<sequence>MLRACVRYNAEASAEIHDTDDLVKDIRIVLISIVLFFMFLNLWVDIRFGTRVDDLLVENGNAVGVEVSDSRSNLKFNSQKLGCDAAVLAVRHSGRDIYQMLLSHDTILVPKEFALRFLANICIICFHWDIYVLIIIAYFSFSNDLRDITDKNQFSCQNSHGAETYECTSSKGLYPIGEGAGYAVGIVSAAVDGMYAGFALAKSLDLYRCSVESVSGKAKSSGFTSY</sequence>
<dbReference type="EMBL" id="CM046388">
    <property type="protein sequence ID" value="KAI8570294.1"/>
    <property type="molecule type" value="Genomic_DNA"/>
</dbReference>
<keyword evidence="2" id="KW-1185">Reference proteome</keyword>